<dbReference type="EMBL" id="HG793125">
    <property type="protein sequence ID" value="CDK25142.1"/>
    <property type="molecule type" value="Genomic_DNA"/>
</dbReference>
<dbReference type="InterPro" id="IPR004853">
    <property type="entry name" value="Sugar_P_trans_dom"/>
</dbReference>
<dbReference type="SUPFAM" id="SSF103481">
    <property type="entry name" value="Multidrug resistance efflux transporter EmrE"/>
    <property type="match status" value="1"/>
</dbReference>
<dbReference type="GeneID" id="34518542"/>
<comment type="subcellular location">
    <subcellularLocation>
        <location evidence="1">Membrane</location>
        <topology evidence="1">Multi-pass membrane protein</topology>
    </subcellularLocation>
</comment>
<dbReference type="PANTHER" id="PTHR11132">
    <property type="entry name" value="SOLUTE CARRIER FAMILY 35"/>
    <property type="match status" value="1"/>
</dbReference>
<organism evidence="7 8">
    <name type="scientific">Kuraishia capsulata CBS 1993</name>
    <dbReference type="NCBI Taxonomy" id="1382522"/>
    <lineage>
        <taxon>Eukaryota</taxon>
        <taxon>Fungi</taxon>
        <taxon>Dikarya</taxon>
        <taxon>Ascomycota</taxon>
        <taxon>Saccharomycotina</taxon>
        <taxon>Pichiomycetes</taxon>
        <taxon>Pichiales</taxon>
        <taxon>Pichiaceae</taxon>
        <taxon>Kuraishia</taxon>
    </lineage>
</organism>
<evidence type="ECO:0000313" key="7">
    <source>
        <dbReference type="EMBL" id="CDK25142.1"/>
    </source>
</evidence>
<keyword evidence="3 5" id="KW-1133">Transmembrane helix</keyword>
<dbReference type="AlphaFoldDB" id="W6MKE5"/>
<evidence type="ECO:0000256" key="4">
    <source>
        <dbReference type="ARBA" id="ARBA00023136"/>
    </source>
</evidence>
<feature type="transmembrane region" description="Helical" evidence="5">
    <location>
        <begin position="377"/>
        <end position="396"/>
    </location>
</feature>
<evidence type="ECO:0000256" key="2">
    <source>
        <dbReference type="ARBA" id="ARBA00022692"/>
    </source>
</evidence>
<feature type="transmembrane region" description="Helical" evidence="5">
    <location>
        <begin position="321"/>
        <end position="344"/>
    </location>
</feature>
<keyword evidence="4 5" id="KW-0472">Membrane</keyword>
<dbReference type="RefSeq" id="XP_022457154.1">
    <property type="nucleotide sequence ID" value="XM_022605713.1"/>
</dbReference>
<dbReference type="OrthoDB" id="1588579at2759"/>
<reference evidence="7" key="2">
    <citation type="submission" date="2014-02" db="EMBL/GenBank/DDBJ databases">
        <title>Complete DNA sequence of /Kuraishia capsulata/ illustrates novel genomic features among budding yeasts (/Saccharomycotina/).</title>
        <authorList>
            <person name="Morales L."/>
            <person name="Noel B."/>
            <person name="Porcel B."/>
            <person name="Marcet-Houben M."/>
            <person name="Hullo M-F."/>
            <person name="Sacerdot C."/>
            <person name="Tekaia F."/>
            <person name="Leh-Louis V."/>
            <person name="Despons L."/>
            <person name="Khanna V."/>
            <person name="Aury J-M."/>
            <person name="Barbe V."/>
            <person name="Couloux A."/>
            <person name="Labadie K."/>
            <person name="Pelletier E."/>
            <person name="Souciet J-L."/>
            <person name="Boekhout T."/>
            <person name="Gabaldon T."/>
            <person name="Wincker P."/>
            <person name="Dujon B."/>
        </authorList>
    </citation>
    <scope>NUCLEOTIDE SEQUENCE</scope>
    <source>
        <strain evidence="7">CBS 1993</strain>
    </source>
</reference>
<protein>
    <recommendedName>
        <fullName evidence="6">Sugar phosphate transporter domain-containing protein</fullName>
    </recommendedName>
</protein>
<dbReference type="GO" id="GO:0016020">
    <property type="term" value="C:membrane"/>
    <property type="evidence" value="ECO:0007669"/>
    <property type="project" value="UniProtKB-SubCell"/>
</dbReference>
<dbReference type="Proteomes" id="UP000019384">
    <property type="component" value="Unassembled WGS sequence"/>
</dbReference>
<keyword evidence="8" id="KW-1185">Reference proteome</keyword>
<feature type="transmembrane region" description="Helical" evidence="5">
    <location>
        <begin position="116"/>
        <end position="140"/>
    </location>
</feature>
<proteinExistence type="predicted"/>
<feature type="transmembrane region" description="Helical" evidence="5">
    <location>
        <begin position="281"/>
        <end position="300"/>
    </location>
</feature>
<dbReference type="HOGENOM" id="CLU_019048_4_1_1"/>
<feature type="domain" description="Sugar phosphate transporter" evidence="6">
    <location>
        <begin position="18"/>
        <end position="213"/>
    </location>
</feature>
<feature type="transmembrane region" description="Helical" evidence="5">
    <location>
        <begin position="152"/>
        <end position="170"/>
    </location>
</feature>
<evidence type="ECO:0000256" key="5">
    <source>
        <dbReference type="SAM" id="Phobius"/>
    </source>
</evidence>
<name>W6MKE5_9ASCO</name>
<dbReference type="Pfam" id="PF03151">
    <property type="entry name" value="TPT"/>
    <property type="match status" value="2"/>
</dbReference>
<dbReference type="InterPro" id="IPR037185">
    <property type="entry name" value="EmrE-like"/>
</dbReference>
<feature type="domain" description="Sugar phosphate transporter" evidence="6">
    <location>
        <begin position="275"/>
        <end position="393"/>
    </location>
</feature>
<evidence type="ECO:0000256" key="1">
    <source>
        <dbReference type="ARBA" id="ARBA00004141"/>
    </source>
</evidence>
<feature type="transmembrane region" description="Helical" evidence="5">
    <location>
        <begin position="12"/>
        <end position="29"/>
    </location>
</feature>
<keyword evidence="2 5" id="KW-0812">Transmembrane</keyword>
<dbReference type="InterPro" id="IPR050186">
    <property type="entry name" value="TPT_transporter"/>
</dbReference>
<evidence type="ECO:0000256" key="3">
    <source>
        <dbReference type="ARBA" id="ARBA00022989"/>
    </source>
</evidence>
<reference evidence="7" key="1">
    <citation type="submission" date="2013-12" db="EMBL/GenBank/DDBJ databases">
        <authorList>
            <person name="Genoscope - CEA"/>
        </authorList>
    </citation>
    <scope>NUCLEOTIDE SEQUENCE</scope>
    <source>
        <strain evidence="7">CBS 1993</strain>
    </source>
</reference>
<sequence length="400" mass="44357">MPVIPEQIKYVLPPISVKVFALCVAWYSVSSLTSQSTKRILTDFNYPVFVGECQFLTNACLCAIATVVFTRKPQLAAHFPKGSVPGARTQLRVSKTVFITTLPMGFFQFFGKMFSLAATSLVPIATVSSIRALSPLLVVAEYRVYYGVHFPLVTYLSLIPLVMGVVFIVISETTHTPLVVGSAKQLKGVVYASVSTFIFATQGIYAKNVVTYQTPVSSTTINGPASLALSQEKDSTIPISTKRTEEKELEAQYNYQQHNRRRSHTHITLPNDPEKADKITVTMYCATFGFLLTLPIFVLYELPTFFEQKLLEDGTPVVLRIPWASLFLNGVSHFSQALLAFNLLGTVPTVTYSIASMMKRIFVIAMSILFAGQRLSFLELLGLMCTLVGLYCYDRWGSHS</sequence>
<evidence type="ECO:0000313" key="8">
    <source>
        <dbReference type="Proteomes" id="UP000019384"/>
    </source>
</evidence>
<accession>W6MKE5</accession>
<evidence type="ECO:0000259" key="6">
    <source>
        <dbReference type="Pfam" id="PF03151"/>
    </source>
</evidence>
<gene>
    <name evidence="7" type="ORF">KUCA_T00001109001</name>
</gene>